<protein>
    <submittedName>
        <fullName evidence="1">Uncharacterized protein</fullName>
    </submittedName>
</protein>
<name>A0A6J5LG08_9CAUD</name>
<sequence length="108" mass="12473">MTNKSFKFAGVSKFKNQYKVRFCNDIAHRTLVLSKNNTDIQLFELPRAMTKPEVVTFLKTHAFYQNPEYRLAIDTADTKYNPTVKVRAKRKSKAITMDDIIARIADNA</sequence>
<reference evidence="1" key="1">
    <citation type="submission" date="2020-04" db="EMBL/GenBank/DDBJ databases">
        <authorList>
            <person name="Chiriac C."/>
            <person name="Salcher M."/>
            <person name="Ghai R."/>
            <person name="Kavagutti S V."/>
        </authorList>
    </citation>
    <scope>NUCLEOTIDE SEQUENCE</scope>
</reference>
<proteinExistence type="predicted"/>
<dbReference type="EMBL" id="LR796274">
    <property type="protein sequence ID" value="CAB4133514.1"/>
    <property type="molecule type" value="Genomic_DNA"/>
</dbReference>
<accession>A0A6J5LG08</accession>
<evidence type="ECO:0000313" key="1">
    <source>
        <dbReference type="EMBL" id="CAB4133514.1"/>
    </source>
</evidence>
<gene>
    <name evidence="1" type="ORF">UFOVP257_236</name>
</gene>
<organism evidence="1">
    <name type="scientific">uncultured Caudovirales phage</name>
    <dbReference type="NCBI Taxonomy" id="2100421"/>
    <lineage>
        <taxon>Viruses</taxon>
        <taxon>Duplodnaviria</taxon>
        <taxon>Heunggongvirae</taxon>
        <taxon>Uroviricota</taxon>
        <taxon>Caudoviricetes</taxon>
        <taxon>Peduoviridae</taxon>
        <taxon>Maltschvirus</taxon>
        <taxon>Maltschvirus maltsch</taxon>
    </lineage>
</organism>